<keyword evidence="1" id="KW-0472">Membrane</keyword>
<dbReference type="Pfam" id="PF09898">
    <property type="entry name" value="DUF2125"/>
    <property type="match status" value="1"/>
</dbReference>
<gene>
    <name evidence="2" type="ORF">PPNSA23_00800</name>
</gene>
<keyword evidence="1" id="KW-0812">Transmembrane</keyword>
<name>A0ABQ0GU12_9HYPH</name>
<comment type="caution">
    <text evidence="2">The sequence shown here is derived from an EMBL/GenBank/DDBJ whole genome shotgun (WGS) entry which is preliminary data.</text>
</comment>
<protein>
    <submittedName>
        <fullName evidence="2">DUF2125 domain-containing protein</fullName>
    </submittedName>
</protein>
<evidence type="ECO:0000256" key="1">
    <source>
        <dbReference type="SAM" id="Phobius"/>
    </source>
</evidence>
<keyword evidence="3" id="KW-1185">Reference proteome</keyword>
<accession>A0ABQ0GU12</accession>
<dbReference type="RefSeq" id="WP_407863193.1">
    <property type="nucleotide sequence ID" value="NZ_BAAFZP010000001.1"/>
</dbReference>
<dbReference type="EMBL" id="BAAFZP010000001">
    <property type="protein sequence ID" value="GAB1580137.1"/>
    <property type="molecule type" value="Genomic_DNA"/>
</dbReference>
<keyword evidence="1" id="KW-1133">Transmembrane helix</keyword>
<feature type="transmembrane region" description="Helical" evidence="1">
    <location>
        <begin position="14"/>
        <end position="36"/>
    </location>
</feature>
<dbReference type="InterPro" id="IPR018666">
    <property type="entry name" value="DUF2125"/>
</dbReference>
<sequence length="339" mass="35344">MASSVSSRRNRKGLLYLAAGILVAAAAAYTAGWFYLAGKLEARARTDLAGLGAKGISANCENLHVSGYPLRVDIVCDSISWQRPNAGISFLAGRISSGSPVYAPRNLTNEITSPAFVGIPGLLPLELRWDKLTSSTELIRPAPSRISTTAKGLRIGVRTQATSATPLAEIADLQFEANGFSGPMQAVLAFNGLKLSEAAVGDMPVPPLSGSADVQFSDAAALYQPRPGAIEERLRGQSGEIRKATLALPSGGALTLSGPFSVDEEGVIDGSFRVSLTNPSALAEAARTIFPDQERNIATVLFALSAMPKDENGAPTLTVNVKRGKATAGFIPLGTLPAL</sequence>
<reference evidence="2 3" key="1">
    <citation type="submission" date="2024-10" db="EMBL/GenBank/DDBJ databases">
        <title>Isolation, draft genome sequencing and identification of Phyllobacterium sp. NSA23, isolated from leaf soil.</title>
        <authorList>
            <person name="Akita H."/>
        </authorList>
    </citation>
    <scope>NUCLEOTIDE SEQUENCE [LARGE SCALE GENOMIC DNA]</scope>
    <source>
        <strain evidence="2 3">NSA23</strain>
    </source>
</reference>
<dbReference type="Proteomes" id="UP001628091">
    <property type="component" value="Unassembled WGS sequence"/>
</dbReference>
<proteinExistence type="predicted"/>
<evidence type="ECO:0000313" key="2">
    <source>
        <dbReference type="EMBL" id="GAB1580137.1"/>
    </source>
</evidence>
<evidence type="ECO:0000313" key="3">
    <source>
        <dbReference type="Proteomes" id="UP001628091"/>
    </source>
</evidence>
<organism evidence="2 3">
    <name type="scientific">Phyllobacterium phragmitis</name>
    <dbReference type="NCBI Taxonomy" id="2670329"/>
    <lineage>
        <taxon>Bacteria</taxon>
        <taxon>Pseudomonadati</taxon>
        <taxon>Pseudomonadota</taxon>
        <taxon>Alphaproteobacteria</taxon>
        <taxon>Hyphomicrobiales</taxon>
        <taxon>Phyllobacteriaceae</taxon>
        <taxon>Phyllobacterium</taxon>
    </lineage>
</organism>